<dbReference type="Proteomes" id="UP001284601">
    <property type="component" value="Unassembled WGS sequence"/>
</dbReference>
<comment type="cofactor">
    <cofactor evidence="2">
        <name>a divalent metal cation</name>
        <dbReference type="ChEBI" id="CHEBI:60240"/>
    </cofactor>
</comment>
<comment type="similarity">
    <text evidence="1 2">Belongs to the metallophosphoesterase superfamily. YfcE family.</text>
</comment>
<evidence type="ECO:0000259" key="3">
    <source>
        <dbReference type="Pfam" id="PF12850"/>
    </source>
</evidence>
<dbReference type="InterPro" id="IPR024654">
    <property type="entry name" value="Calcineurin-like_PHP_lpxH"/>
</dbReference>
<dbReference type="PANTHER" id="PTHR11124">
    <property type="entry name" value="VACUOLAR SORTING PROTEIN VPS29"/>
    <property type="match status" value="1"/>
</dbReference>
<evidence type="ECO:0000313" key="4">
    <source>
        <dbReference type="EMBL" id="MDW5595176.1"/>
    </source>
</evidence>
<name>A0ABU4HPD5_9ACTN</name>
<dbReference type="Gene3D" id="3.60.21.10">
    <property type="match status" value="1"/>
</dbReference>
<dbReference type="NCBIfam" id="TIGR00040">
    <property type="entry name" value="yfcE"/>
    <property type="match status" value="1"/>
</dbReference>
<keyword evidence="5" id="KW-1185">Reference proteome</keyword>
<dbReference type="EMBL" id="JAWSTH010000028">
    <property type="protein sequence ID" value="MDW5595176.1"/>
    <property type="molecule type" value="Genomic_DNA"/>
</dbReference>
<dbReference type="RefSeq" id="WP_318597513.1">
    <property type="nucleotide sequence ID" value="NZ_JAWSTH010000028.1"/>
</dbReference>
<comment type="caution">
    <text evidence="4">The sequence shown here is derived from an EMBL/GenBank/DDBJ whole genome shotgun (WGS) entry which is preliminary data.</text>
</comment>
<evidence type="ECO:0000256" key="1">
    <source>
        <dbReference type="ARBA" id="ARBA00008950"/>
    </source>
</evidence>
<dbReference type="InterPro" id="IPR000979">
    <property type="entry name" value="Phosphodiesterase_MJ0936/Vps29"/>
</dbReference>
<dbReference type="InterPro" id="IPR029052">
    <property type="entry name" value="Metallo-depent_PP-like"/>
</dbReference>
<feature type="domain" description="Calcineurin-like phosphoesterase" evidence="3">
    <location>
        <begin position="1"/>
        <end position="152"/>
    </location>
</feature>
<proteinExistence type="inferred from homology"/>
<evidence type="ECO:0000313" key="5">
    <source>
        <dbReference type="Proteomes" id="UP001284601"/>
    </source>
</evidence>
<sequence length="176" mass="19240">MRLAIISDTHMPKGDRALPPACVRLLGEADLILHAGDLVRAEVLYELRAYGELLAVHGNVDDAEVRRELPAERVVELPGGVRIAMTHDAGPSQGRLQRMRLRFPDADALVFGHSHIPLHETDPASGFQLFNPGSPTERRRAPRHTMGIARVEGGRVAFEHVVLDTRDDAPDPGSTA</sequence>
<organism evidence="4 5">
    <name type="scientific">Conexibacter stalactiti</name>
    <dbReference type="NCBI Taxonomy" id="1940611"/>
    <lineage>
        <taxon>Bacteria</taxon>
        <taxon>Bacillati</taxon>
        <taxon>Actinomycetota</taxon>
        <taxon>Thermoleophilia</taxon>
        <taxon>Solirubrobacterales</taxon>
        <taxon>Conexibacteraceae</taxon>
        <taxon>Conexibacter</taxon>
    </lineage>
</organism>
<gene>
    <name evidence="4" type="ORF">R7226_12570</name>
</gene>
<evidence type="ECO:0000256" key="2">
    <source>
        <dbReference type="RuleBase" id="RU362039"/>
    </source>
</evidence>
<reference evidence="5" key="1">
    <citation type="submission" date="2023-07" db="EMBL/GenBank/DDBJ databases">
        <title>Conexibacter stalactiti sp. nov., isolated from stalactites in a lava cave and emended description of the genus Conexibacter.</title>
        <authorList>
            <person name="Lee S.D."/>
        </authorList>
    </citation>
    <scope>NUCLEOTIDE SEQUENCE [LARGE SCALE GENOMIC DNA]</scope>
    <source>
        <strain evidence="5">KCTC 39840</strain>
    </source>
</reference>
<dbReference type="EC" id="3.1.4.-" evidence="2"/>
<dbReference type="Pfam" id="PF12850">
    <property type="entry name" value="Metallophos_2"/>
    <property type="match status" value="1"/>
</dbReference>
<keyword evidence="2" id="KW-0479">Metal-binding</keyword>
<accession>A0ABU4HPD5</accession>
<dbReference type="SUPFAM" id="SSF56300">
    <property type="entry name" value="Metallo-dependent phosphatases"/>
    <property type="match status" value="1"/>
</dbReference>
<protein>
    <recommendedName>
        <fullName evidence="2">Phosphoesterase</fullName>
        <ecNumber evidence="2">3.1.4.-</ecNumber>
    </recommendedName>
</protein>